<comment type="caution">
    <text evidence="4">The sequence shown here is derived from an EMBL/GenBank/DDBJ whole genome shotgun (WGS) entry which is preliminary data.</text>
</comment>
<organism evidence="4 5">
    <name type="scientific">Flavihumibacter petaseus NBRC 106054</name>
    <dbReference type="NCBI Taxonomy" id="1220578"/>
    <lineage>
        <taxon>Bacteria</taxon>
        <taxon>Pseudomonadati</taxon>
        <taxon>Bacteroidota</taxon>
        <taxon>Chitinophagia</taxon>
        <taxon>Chitinophagales</taxon>
        <taxon>Chitinophagaceae</taxon>
        <taxon>Flavihumibacter</taxon>
    </lineage>
</organism>
<dbReference type="InterPro" id="IPR024278">
    <property type="entry name" value="DUF3823_N"/>
</dbReference>
<evidence type="ECO:0000313" key="4">
    <source>
        <dbReference type="EMBL" id="GAO42566.1"/>
    </source>
</evidence>
<name>A0A0E9MYU1_9BACT</name>
<evidence type="ECO:0000259" key="3">
    <source>
        <dbReference type="Pfam" id="PF18003"/>
    </source>
</evidence>
<feature type="domain" description="DUF3823" evidence="3">
    <location>
        <begin position="123"/>
        <end position="225"/>
    </location>
</feature>
<evidence type="ECO:0000256" key="1">
    <source>
        <dbReference type="SAM" id="SignalP"/>
    </source>
</evidence>
<dbReference type="Gene3D" id="2.60.40.2060">
    <property type="match status" value="1"/>
</dbReference>
<keyword evidence="5" id="KW-1185">Reference proteome</keyword>
<evidence type="ECO:0000313" key="5">
    <source>
        <dbReference type="Proteomes" id="UP000033121"/>
    </source>
</evidence>
<dbReference type="Pfam" id="PF12866">
    <property type="entry name" value="DUF3823"/>
    <property type="match status" value="1"/>
</dbReference>
<dbReference type="PROSITE" id="PS51257">
    <property type="entry name" value="PROKAR_LIPOPROTEIN"/>
    <property type="match status" value="1"/>
</dbReference>
<dbReference type="Pfam" id="PF18003">
    <property type="entry name" value="DUF3823_C"/>
    <property type="match status" value="1"/>
</dbReference>
<evidence type="ECO:0008006" key="6">
    <source>
        <dbReference type="Google" id="ProtNLM"/>
    </source>
</evidence>
<dbReference type="AlphaFoldDB" id="A0A0E9MYU1"/>
<reference evidence="4 5" key="1">
    <citation type="submission" date="2015-04" db="EMBL/GenBank/DDBJ databases">
        <title>Whole genome shotgun sequence of Flavihumibacter petaseus NBRC 106054.</title>
        <authorList>
            <person name="Miyazawa S."/>
            <person name="Hosoyama A."/>
            <person name="Hashimoto M."/>
            <person name="Noguchi M."/>
            <person name="Tsuchikane K."/>
            <person name="Ohji S."/>
            <person name="Yamazoe A."/>
            <person name="Ichikawa N."/>
            <person name="Kimura A."/>
            <person name="Fujita N."/>
        </authorList>
    </citation>
    <scope>NUCLEOTIDE SEQUENCE [LARGE SCALE GENOMIC DNA]</scope>
    <source>
        <strain evidence="4 5">NBRC 106054</strain>
    </source>
</reference>
<dbReference type="InterPro" id="IPR041186">
    <property type="entry name" value="DUF3823_C"/>
</dbReference>
<feature type="chain" id="PRO_5002429659" description="DUF3823 domain-containing protein" evidence="1">
    <location>
        <begin position="24"/>
        <end position="235"/>
    </location>
</feature>
<accession>A0A0E9MYU1</accession>
<dbReference type="EMBL" id="BBWV01000001">
    <property type="protein sequence ID" value="GAO42566.1"/>
    <property type="molecule type" value="Genomic_DNA"/>
</dbReference>
<dbReference type="STRING" id="1220578.FPE01S_01_15810"/>
<proteinExistence type="predicted"/>
<feature type="signal peptide" evidence="1">
    <location>
        <begin position="1"/>
        <end position="23"/>
    </location>
</feature>
<dbReference type="OrthoDB" id="642123at2"/>
<dbReference type="Gene3D" id="2.60.40.1120">
    <property type="entry name" value="Carboxypeptidase-like, regulatory domain"/>
    <property type="match status" value="1"/>
</dbReference>
<dbReference type="Proteomes" id="UP000033121">
    <property type="component" value="Unassembled WGS sequence"/>
</dbReference>
<keyword evidence="1" id="KW-0732">Signal</keyword>
<evidence type="ECO:0000259" key="2">
    <source>
        <dbReference type="Pfam" id="PF12866"/>
    </source>
</evidence>
<gene>
    <name evidence="4" type="ORF">FPE01S_01_15810</name>
</gene>
<feature type="domain" description="DUF3823" evidence="2">
    <location>
        <begin position="33"/>
        <end position="119"/>
    </location>
</feature>
<protein>
    <recommendedName>
        <fullName evidence="6">DUF3823 domain-containing protein</fullName>
    </recommendedName>
</protein>
<sequence length="235" mass="26165">MKLRMGKLLLGACILLAASCVKPDNYDGPDASFEGSVLNEGFKQNLQTCTGNFAIRLEQLSWSETPSPQDIPIKYDGTFKNSKLFSGHYRVSLKGGAFWPIPPVELDISKGTTYDFQVTPYLNVENFTYELDGTTLTLHFNVSAPIDGIPNVIEVQPYVNTTEIVGPGASIYDFSDVFRKTVNKAYTDLSEEDRTITIEDLIPGRTFFVRVGVRFDNSDKSSNLSEIIKIEVPQQ</sequence>
<dbReference type="RefSeq" id="WP_083990167.1">
    <property type="nucleotide sequence ID" value="NZ_BBWV01000001.1"/>
</dbReference>